<dbReference type="HOGENOM" id="CLU_070548_0_0_5"/>
<dbReference type="EMBL" id="AP007255">
    <property type="protein sequence ID" value="BAE48990.1"/>
    <property type="molecule type" value="Genomic_DNA"/>
</dbReference>
<organism evidence="4 5">
    <name type="scientific">Paramagnetospirillum magneticum (strain ATCC 700264 / AMB-1)</name>
    <name type="common">Magnetospirillum magneticum</name>
    <dbReference type="NCBI Taxonomy" id="342108"/>
    <lineage>
        <taxon>Bacteria</taxon>
        <taxon>Pseudomonadati</taxon>
        <taxon>Pseudomonadota</taxon>
        <taxon>Alphaproteobacteria</taxon>
        <taxon>Rhodospirillales</taxon>
        <taxon>Magnetospirillaceae</taxon>
        <taxon>Paramagnetospirillum</taxon>
    </lineage>
</organism>
<keyword evidence="5" id="KW-1185">Reference proteome</keyword>
<reference evidence="4 5" key="1">
    <citation type="journal article" date="2005" name="DNA Res.">
        <title>Complete genome sequence of the facultative anaerobic magnetotactic bacterium Magnetospirillum sp. strain AMB-1.</title>
        <authorList>
            <person name="Matsunaga T."/>
            <person name="Okamura Y."/>
            <person name="Fukuda Y."/>
            <person name="Wahyudi A.T."/>
            <person name="Murase Y."/>
            <person name="Takeyama H."/>
        </authorList>
    </citation>
    <scope>NUCLEOTIDE SEQUENCE [LARGE SCALE GENOMIC DNA]</scope>
    <source>
        <strain evidence="5">ATCC 700264 / AMB-1</strain>
    </source>
</reference>
<protein>
    <submittedName>
        <fullName evidence="4">ABC-type amino acid transport/signal transduction systems</fullName>
    </submittedName>
</protein>
<feature type="region of interest" description="Disordered" evidence="2">
    <location>
        <begin position="1"/>
        <end position="31"/>
    </location>
</feature>
<evidence type="ECO:0000256" key="2">
    <source>
        <dbReference type="SAM" id="MobiDB-lite"/>
    </source>
</evidence>
<dbReference type="Gene3D" id="3.40.190.10">
    <property type="entry name" value="Periplasmic binding protein-like II"/>
    <property type="match status" value="2"/>
</dbReference>
<evidence type="ECO:0000313" key="5">
    <source>
        <dbReference type="Proteomes" id="UP000007058"/>
    </source>
</evidence>
<name>Q2WAY5_PARM1</name>
<dbReference type="STRING" id="342108.amb0186"/>
<dbReference type="InterPro" id="IPR001638">
    <property type="entry name" value="Solute-binding_3/MltF_N"/>
</dbReference>
<dbReference type="AlphaFoldDB" id="Q2WAY5"/>
<feature type="domain" description="Solute-binding protein family 3/N-terminal" evidence="3">
    <location>
        <begin position="102"/>
        <end position="325"/>
    </location>
</feature>
<dbReference type="PANTHER" id="PTHR35936:SF19">
    <property type="entry name" value="AMINO-ACID-BINDING PROTEIN YXEM-RELATED"/>
    <property type="match status" value="1"/>
</dbReference>
<dbReference type="SMART" id="SM00062">
    <property type="entry name" value="PBPb"/>
    <property type="match status" value="1"/>
</dbReference>
<sequence length="339" mass="37512">MAMAKPSVRNNDANQRVEPNRGRDSPRGSSIRLMTKVEPRPQGVNRHEFSVPSLALSPAMCPIDVMADIGSHSTVKRGGDEVKMRRIVLLSLLLCLPAEAREVTVGVGLSLSPYVIPEELRGMEYDIAKSALALEGHEMKPVFLPLGRVAKALDGGQMDAAMTQRPGTLTGLVYSDIYIVYRNYAITLASRQLNVDRLEDLSGKSVLAFQRATSYLGPEFKKVAEANQAYREEANQLIQPLLLYKGRVDVVVADRNIFDWFANQPEVRDKADISQPVTYHPLFPPTEYRVAFRDVALRDAFNRGLARLRAEGEYDRIIARYSKAQAPALSISGPSGGSR</sequence>
<dbReference type="PANTHER" id="PTHR35936">
    <property type="entry name" value="MEMBRANE-BOUND LYTIC MUREIN TRANSGLYCOSYLASE F"/>
    <property type="match status" value="1"/>
</dbReference>
<proteinExistence type="predicted"/>
<dbReference type="Pfam" id="PF00497">
    <property type="entry name" value="SBP_bac_3"/>
    <property type="match status" value="1"/>
</dbReference>
<dbReference type="Proteomes" id="UP000007058">
    <property type="component" value="Chromosome"/>
</dbReference>
<dbReference type="KEGG" id="mag:amb0186"/>
<keyword evidence="1" id="KW-0732">Signal</keyword>
<accession>Q2WAY5</accession>
<evidence type="ECO:0000313" key="4">
    <source>
        <dbReference type="EMBL" id="BAE48990.1"/>
    </source>
</evidence>
<gene>
    <name evidence="4" type="ordered locus">amb0186</name>
</gene>
<evidence type="ECO:0000259" key="3">
    <source>
        <dbReference type="SMART" id="SM00062"/>
    </source>
</evidence>
<evidence type="ECO:0000256" key="1">
    <source>
        <dbReference type="ARBA" id="ARBA00022729"/>
    </source>
</evidence>
<dbReference type="SUPFAM" id="SSF53850">
    <property type="entry name" value="Periplasmic binding protein-like II"/>
    <property type="match status" value="1"/>
</dbReference>